<feature type="region of interest" description="Disordered" evidence="1">
    <location>
        <begin position="1"/>
        <end position="85"/>
    </location>
</feature>
<gene>
    <name evidence="2" type="ORF">ACFQJC_18050</name>
</gene>
<organism evidence="2 3">
    <name type="scientific">Haloferax namakaokahaiae</name>
    <dbReference type="NCBI Taxonomy" id="1748331"/>
    <lineage>
        <taxon>Archaea</taxon>
        <taxon>Methanobacteriati</taxon>
        <taxon>Methanobacteriota</taxon>
        <taxon>Stenosarchaea group</taxon>
        <taxon>Halobacteria</taxon>
        <taxon>Halobacteriales</taxon>
        <taxon>Haloferacaceae</taxon>
        <taxon>Haloferax</taxon>
    </lineage>
</organism>
<keyword evidence="3" id="KW-1185">Reference proteome</keyword>
<dbReference type="AlphaFoldDB" id="A0ABD5ZKI9"/>
<reference evidence="2 3" key="1">
    <citation type="journal article" date="2019" name="Int. J. Syst. Evol. Microbiol.">
        <title>The Global Catalogue of Microorganisms (GCM) 10K type strain sequencing project: providing services to taxonomists for standard genome sequencing and annotation.</title>
        <authorList>
            <consortium name="The Broad Institute Genomics Platform"/>
            <consortium name="The Broad Institute Genome Sequencing Center for Infectious Disease"/>
            <person name="Wu L."/>
            <person name="Ma J."/>
        </authorList>
    </citation>
    <scope>NUCLEOTIDE SEQUENCE [LARGE SCALE GENOMIC DNA]</scope>
    <source>
        <strain evidence="2 3">DSM 29988</strain>
    </source>
</reference>
<dbReference type="EMBL" id="JBHTAA010000015">
    <property type="protein sequence ID" value="MFC7205418.1"/>
    <property type="molecule type" value="Genomic_DNA"/>
</dbReference>
<sequence length="153" mass="16918">MPKENRFAGLGDAIDDGEADQPEAPRSESESVADEEADRSDESDKELEDSGSGPDRTEQAPEGTTTDGTTKDENESEVPGPAFEFEATTAKSIYVRRATLDQLDDAEFEVESLLRREHDIRNLTGREFHDALVRVATEYPDEIVGAILETRNE</sequence>
<accession>A0ABD5ZKI9</accession>
<evidence type="ECO:0000256" key="1">
    <source>
        <dbReference type="SAM" id="MobiDB-lite"/>
    </source>
</evidence>
<feature type="compositionally biased region" description="Acidic residues" evidence="1">
    <location>
        <begin position="31"/>
        <end position="49"/>
    </location>
</feature>
<dbReference type="RefSeq" id="WP_390226088.1">
    <property type="nucleotide sequence ID" value="NZ_JBHTAA010000015.1"/>
</dbReference>
<proteinExistence type="predicted"/>
<protein>
    <submittedName>
        <fullName evidence="2">Uncharacterized protein</fullName>
    </submittedName>
</protein>
<comment type="caution">
    <text evidence="2">The sequence shown here is derived from an EMBL/GenBank/DDBJ whole genome shotgun (WGS) entry which is preliminary data.</text>
</comment>
<evidence type="ECO:0000313" key="3">
    <source>
        <dbReference type="Proteomes" id="UP001596481"/>
    </source>
</evidence>
<dbReference type="InterPro" id="IPR058276">
    <property type="entry name" value="DUF7970"/>
</dbReference>
<evidence type="ECO:0000313" key="2">
    <source>
        <dbReference type="EMBL" id="MFC7205418.1"/>
    </source>
</evidence>
<dbReference type="Proteomes" id="UP001596481">
    <property type="component" value="Unassembled WGS sequence"/>
</dbReference>
<name>A0ABD5ZKI9_9EURY</name>
<dbReference type="Pfam" id="PF25925">
    <property type="entry name" value="DUF7970"/>
    <property type="match status" value="1"/>
</dbReference>